<keyword evidence="3" id="KW-1185">Reference proteome</keyword>
<protein>
    <submittedName>
        <fullName evidence="2">Uncharacterized protein</fullName>
    </submittedName>
</protein>
<evidence type="ECO:0000256" key="1">
    <source>
        <dbReference type="SAM" id="MobiDB-lite"/>
    </source>
</evidence>
<feature type="non-terminal residue" evidence="2">
    <location>
        <position position="1"/>
    </location>
</feature>
<dbReference type="AlphaFoldDB" id="A0A6A6UWZ6"/>
<reference evidence="2" key="1">
    <citation type="journal article" date="2020" name="Stud. Mycol.">
        <title>101 Dothideomycetes genomes: a test case for predicting lifestyles and emergence of pathogens.</title>
        <authorList>
            <person name="Haridas S."/>
            <person name="Albert R."/>
            <person name="Binder M."/>
            <person name="Bloem J."/>
            <person name="Labutti K."/>
            <person name="Salamov A."/>
            <person name="Andreopoulos B."/>
            <person name="Baker S."/>
            <person name="Barry K."/>
            <person name="Bills G."/>
            <person name="Bluhm B."/>
            <person name="Cannon C."/>
            <person name="Castanera R."/>
            <person name="Culley D."/>
            <person name="Daum C."/>
            <person name="Ezra D."/>
            <person name="Gonzalez J."/>
            <person name="Henrissat B."/>
            <person name="Kuo A."/>
            <person name="Liang C."/>
            <person name="Lipzen A."/>
            <person name="Lutzoni F."/>
            <person name="Magnuson J."/>
            <person name="Mondo S."/>
            <person name="Nolan M."/>
            <person name="Ohm R."/>
            <person name="Pangilinan J."/>
            <person name="Park H.-J."/>
            <person name="Ramirez L."/>
            <person name="Alfaro M."/>
            <person name="Sun H."/>
            <person name="Tritt A."/>
            <person name="Yoshinaga Y."/>
            <person name="Zwiers L.-H."/>
            <person name="Turgeon B."/>
            <person name="Goodwin S."/>
            <person name="Spatafora J."/>
            <person name="Crous P."/>
            <person name="Grigoriev I."/>
        </authorList>
    </citation>
    <scope>NUCLEOTIDE SEQUENCE</scope>
    <source>
        <strain evidence="2">CBS 119925</strain>
    </source>
</reference>
<feature type="non-terminal residue" evidence="2">
    <location>
        <position position="81"/>
    </location>
</feature>
<feature type="compositionally biased region" description="Polar residues" evidence="1">
    <location>
        <begin position="9"/>
        <end position="24"/>
    </location>
</feature>
<name>A0A6A6UWZ6_9PLEO</name>
<dbReference type="EMBL" id="MU006676">
    <property type="protein sequence ID" value="KAF2741601.1"/>
    <property type="molecule type" value="Genomic_DNA"/>
</dbReference>
<organism evidence="2 3">
    <name type="scientific">Sporormia fimetaria CBS 119925</name>
    <dbReference type="NCBI Taxonomy" id="1340428"/>
    <lineage>
        <taxon>Eukaryota</taxon>
        <taxon>Fungi</taxon>
        <taxon>Dikarya</taxon>
        <taxon>Ascomycota</taxon>
        <taxon>Pezizomycotina</taxon>
        <taxon>Dothideomycetes</taxon>
        <taxon>Pleosporomycetidae</taxon>
        <taxon>Pleosporales</taxon>
        <taxon>Sporormiaceae</taxon>
        <taxon>Sporormia</taxon>
    </lineage>
</organism>
<dbReference type="OrthoDB" id="4850545at2759"/>
<evidence type="ECO:0000313" key="3">
    <source>
        <dbReference type="Proteomes" id="UP000799440"/>
    </source>
</evidence>
<dbReference type="Proteomes" id="UP000799440">
    <property type="component" value="Unassembled WGS sequence"/>
</dbReference>
<feature type="region of interest" description="Disordered" evidence="1">
    <location>
        <begin position="1"/>
        <end position="32"/>
    </location>
</feature>
<proteinExistence type="predicted"/>
<gene>
    <name evidence="2" type="ORF">M011DRAFT_372709</name>
</gene>
<evidence type="ECO:0000313" key="2">
    <source>
        <dbReference type="EMBL" id="KAF2741601.1"/>
    </source>
</evidence>
<accession>A0A6A6UWZ6</accession>
<sequence length="81" mass="9607">QYYLDRRYTNNSSGRMRGNHNQHGGRSEFARGRGRFLQRSGENMQMNTRRDKKCYICGKTGCWSTNHTLEERKRSKAQYLA</sequence>